<dbReference type="RefSeq" id="WP_019692217.1">
    <property type="nucleotide sequence ID" value="NZ_AFOY02000028.1"/>
</dbReference>
<accession>A0A010SD04</accession>
<dbReference type="PATRIC" id="fig|1042209.11.peg.6151"/>
<evidence type="ECO:0000313" key="1">
    <source>
        <dbReference type="EMBL" id="EXF91145.1"/>
    </source>
</evidence>
<reference evidence="1 2" key="1">
    <citation type="journal article" date="2011" name="J. Bacteriol.">
        <title>Draft genome sequence of the polycyclic aromatic hydrocarbon-degrading, genetically engineered bioluminescent bioreporter Pseudomonas fluorescens HK44.</title>
        <authorList>
            <person name="Chauhan A."/>
            <person name="Layton A.C."/>
            <person name="Williams D.E."/>
            <person name="Smartt A.E."/>
            <person name="Ripp S."/>
            <person name="Karpinets T.V."/>
            <person name="Brown S.D."/>
            <person name="Sayler G.S."/>
        </authorList>
    </citation>
    <scope>NUCLEOTIDE SEQUENCE [LARGE SCALE GENOMIC DNA]</scope>
    <source>
        <strain evidence="1 2">HK44</strain>
    </source>
</reference>
<dbReference type="HOGENOM" id="CLU_1282320_0_0_6"/>
<sequence>MNDIKDTSNNYEDLFSFFNYTSIGVLYNLTPLLFSEENQQALDELIGVAKVELISLLDQINSEHAQNKKIEQWRNQNKRSNITRVIVKLINNSSHTFKIAQTSLPLHTSERESFLLPAYGNTAFKSDFAYTYAYPWQKNKIMFNQFVDFIDQNVGVRFDLGMIMNTSFGVLSPTHRARVKNTVTSIGSSKINCSTQITSMGENEPFNFEVEITLG</sequence>
<protein>
    <submittedName>
        <fullName evidence="1">Uncharacterized protein</fullName>
    </submittedName>
</protein>
<organism evidence="1 2">
    <name type="scientific">Pseudomonas fluorescens HK44</name>
    <dbReference type="NCBI Taxonomy" id="1042209"/>
    <lineage>
        <taxon>Bacteria</taxon>
        <taxon>Pseudomonadati</taxon>
        <taxon>Pseudomonadota</taxon>
        <taxon>Gammaproteobacteria</taxon>
        <taxon>Pseudomonadales</taxon>
        <taxon>Pseudomonadaceae</taxon>
        <taxon>Pseudomonas</taxon>
    </lineage>
</organism>
<dbReference type="AlphaFoldDB" id="A0A010SD04"/>
<comment type="caution">
    <text evidence="1">The sequence shown here is derived from an EMBL/GenBank/DDBJ whole genome shotgun (WGS) entry which is preliminary data.</text>
</comment>
<name>A0A010SD04_PSEFL</name>
<dbReference type="EMBL" id="AFOY02000028">
    <property type="protein sequence ID" value="EXF91145.1"/>
    <property type="molecule type" value="Genomic_DNA"/>
</dbReference>
<gene>
    <name evidence="1" type="ORF">HK44_019895</name>
</gene>
<evidence type="ECO:0000313" key="2">
    <source>
        <dbReference type="Proteomes" id="UP000022611"/>
    </source>
</evidence>
<proteinExistence type="predicted"/>
<dbReference type="Proteomes" id="UP000022611">
    <property type="component" value="Unassembled WGS sequence"/>
</dbReference>
<dbReference type="OrthoDB" id="6856732at2"/>